<name>A0ABQ6A5H6_9PROT</name>
<dbReference type="EMBL" id="BSOS01000067">
    <property type="protein sequence ID" value="GLR67701.1"/>
    <property type="molecule type" value="Genomic_DNA"/>
</dbReference>
<dbReference type="Proteomes" id="UP001156641">
    <property type="component" value="Unassembled WGS sequence"/>
</dbReference>
<reference evidence="3" key="1">
    <citation type="journal article" date="2019" name="Int. J. Syst. Evol. Microbiol.">
        <title>The Global Catalogue of Microorganisms (GCM) 10K type strain sequencing project: providing services to taxonomists for standard genome sequencing and annotation.</title>
        <authorList>
            <consortium name="The Broad Institute Genomics Platform"/>
            <consortium name="The Broad Institute Genome Sequencing Center for Infectious Disease"/>
            <person name="Wu L."/>
            <person name="Ma J."/>
        </authorList>
    </citation>
    <scope>NUCLEOTIDE SEQUENCE [LARGE SCALE GENOMIC DNA]</scope>
    <source>
        <strain evidence="3">NBRC 112502</strain>
    </source>
</reference>
<protein>
    <recommendedName>
        <fullName evidence="1">Thiamine phosphate synthase/TenI domain-containing protein</fullName>
    </recommendedName>
</protein>
<dbReference type="InterPro" id="IPR022998">
    <property type="entry name" value="ThiamineP_synth_TenI"/>
</dbReference>
<dbReference type="RefSeq" id="WP_284258447.1">
    <property type="nucleotide sequence ID" value="NZ_BSOS01000067.1"/>
</dbReference>
<dbReference type="InterPro" id="IPR013785">
    <property type="entry name" value="Aldolase_TIM"/>
</dbReference>
<dbReference type="SUPFAM" id="SSF51391">
    <property type="entry name" value="Thiamin phosphate synthase"/>
    <property type="match status" value="1"/>
</dbReference>
<organism evidence="2 3">
    <name type="scientific">Acidocella aquatica</name>
    <dbReference type="NCBI Taxonomy" id="1922313"/>
    <lineage>
        <taxon>Bacteria</taxon>
        <taxon>Pseudomonadati</taxon>
        <taxon>Pseudomonadota</taxon>
        <taxon>Alphaproteobacteria</taxon>
        <taxon>Acetobacterales</taxon>
        <taxon>Acidocellaceae</taxon>
        <taxon>Acidocella</taxon>
    </lineage>
</organism>
<dbReference type="Gene3D" id="3.20.20.70">
    <property type="entry name" value="Aldolase class I"/>
    <property type="match status" value="1"/>
</dbReference>
<evidence type="ECO:0000259" key="1">
    <source>
        <dbReference type="Pfam" id="PF02581"/>
    </source>
</evidence>
<proteinExistence type="predicted"/>
<dbReference type="CDD" id="cd00564">
    <property type="entry name" value="TMP_TenI"/>
    <property type="match status" value="1"/>
</dbReference>
<dbReference type="Pfam" id="PF02581">
    <property type="entry name" value="TMP-TENI"/>
    <property type="match status" value="1"/>
</dbReference>
<keyword evidence="3" id="KW-1185">Reference proteome</keyword>
<evidence type="ECO:0000313" key="3">
    <source>
        <dbReference type="Proteomes" id="UP001156641"/>
    </source>
</evidence>
<dbReference type="InterPro" id="IPR036206">
    <property type="entry name" value="ThiamineP_synth_sf"/>
</dbReference>
<feature type="domain" description="Thiamine phosphate synthase/TenI" evidence="1">
    <location>
        <begin position="36"/>
        <end position="179"/>
    </location>
</feature>
<sequence>MDARLIAWGRRVKRISGPPPLWLFTDPARMPDLLAVVRALPPRLCGVVFRHDTAPDRAALGAKLAALCRARHIALVVAGDARLAASLKAGVHLRGGRRGGVLPLPRRALVTASAHNQAQLHRARQAGAQIIFISPVFPTASHPGAAALGNLGFQTLARRAGRAKAFALGGINGYSIHRLGKTCPGGGAIEAFLLPGKE</sequence>
<comment type="caution">
    <text evidence="2">The sequence shown here is derived from an EMBL/GenBank/DDBJ whole genome shotgun (WGS) entry which is preliminary data.</text>
</comment>
<accession>A0ABQ6A5H6</accession>
<evidence type="ECO:0000313" key="2">
    <source>
        <dbReference type="EMBL" id="GLR67701.1"/>
    </source>
</evidence>
<gene>
    <name evidence="2" type="ORF">GCM10010909_23820</name>
</gene>